<dbReference type="EMBL" id="CAJVPU010051559">
    <property type="protein sequence ID" value="CAG8761508.1"/>
    <property type="molecule type" value="Genomic_DNA"/>
</dbReference>
<sequence>IAYQYFKNIMYSCVGERFKDDSAEKYNQFKYTAMTADDIKEKYLKDNWINACALYSEGSE</sequence>
<feature type="non-terminal residue" evidence="1">
    <location>
        <position position="1"/>
    </location>
</feature>
<name>A0ACA9QR73_9GLOM</name>
<reference evidence="1" key="1">
    <citation type="submission" date="2021-06" db="EMBL/GenBank/DDBJ databases">
        <authorList>
            <person name="Kallberg Y."/>
            <person name="Tangrot J."/>
            <person name="Rosling A."/>
        </authorList>
    </citation>
    <scope>NUCLEOTIDE SEQUENCE</scope>
    <source>
        <strain evidence="1">IL203A</strain>
    </source>
</reference>
<accession>A0ACA9QR73</accession>
<comment type="caution">
    <text evidence="1">The sequence shown here is derived from an EMBL/GenBank/DDBJ whole genome shotgun (WGS) entry which is preliminary data.</text>
</comment>
<evidence type="ECO:0000313" key="1">
    <source>
        <dbReference type="EMBL" id="CAG8761508.1"/>
    </source>
</evidence>
<feature type="non-terminal residue" evidence="1">
    <location>
        <position position="60"/>
    </location>
</feature>
<dbReference type="Proteomes" id="UP000789702">
    <property type="component" value="Unassembled WGS sequence"/>
</dbReference>
<gene>
    <name evidence="1" type="ORF">DHETER_LOCUS15289</name>
</gene>
<organism evidence="1 2">
    <name type="scientific">Dentiscutata heterogama</name>
    <dbReference type="NCBI Taxonomy" id="1316150"/>
    <lineage>
        <taxon>Eukaryota</taxon>
        <taxon>Fungi</taxon>
        <taxon>Fungi incertae sedis</taxon>
        <taxon>Mucoromycota</taxon>
        <taxon>Glomeromycotina</taxon>
        <taxon>Glomeromycetes</taxon>
        <taxon>Diversisporales</taxon>
        <taxon>Gigasporaceae</taxon>
        <taxon>Dentiscutata</taxon>
    </lineage>
</organism>
<protein>
    <submittedName>
        <fullName evidence="1">1528_t:CDS:1</fullName>
    </submittedName>
</protein>
<evidence type="ECO:0000313" key="2">
    <source>
        <dbReference type="Proteomes" id="UP000789702"/>
    </source>
</evidence>
<keyword evidence="2" id="KW-1185">Reference proteome</keyword>
<proteinExistence type="predicted"/>